<reference evidence="1 2" key="1">
    <citation type="submission" date="2015-11" db="EMBL/GenBank/DDBJ databases">
        <title>Bacillus caseinolyticus sp nov.</title>
        <authorList>
            <person name="Dastager S.G."/>
            <person name="Mawlankar R."/>
        </authorList>
    </citation>
    <scope>NUCLEOTIDE SEQUENCE [LARGE SCALE GENOMIC DNA]</scope>
    <source>
        <strain evidence="1 2">SGD-V-76</strain>
    </source>
</reference>
<dbReference type="Pfam" id="PF07315">
    <property type="entry name" value="DUF1462"/>
    <property type="match status" value="1"/>
</dbReference>
<dbReference type="InterPro" id="IPR038218">
    <property type="entry name" value="YuzD-like_sp"/>
</dbReference>
<sequence>MEKNNVEICVYGAEIICASCVNLPSSKDTQEWLEAALSRKYPNESFNIRYIDIYNPPVDEKEKQEFSQKVIDEDLFYPVILINNEIVGEGNPKLKRIFEELEKYGFVSA</sequence>
<dbReference type="InterPro" id="IPR009190">
    <property type="entry name" value="DUF1462"/>
</dbReference>
<comment type="caution">
    <text evidence="1">The sequence shown here is derived from an EMBL/GenBank/DDBJ whole genome shotgun (WGS) entry which is preliminary data.</text>
</comment>
<dbReference type="InterPro" id="IPR036249">
    <property type="entry name" value="Thioredoxin-like_sf"/>
</dbReference>
<evidence type="ECO:0000313" key="2">
    <source>
        <dbReference type="Proteomes" id="UP000053681"/>
    </source>
</evidence>
<gene>
    <name evidence="1" type="ORF">AS180_12375</name>
</gene>
<protein>
    <submittedName>
        <fullName evidence="1">Disulfide oxidoreductase</fullName>
    </submittedName>
</protein>
<organism evidence="1 2">
    <name type="scientific">Priestia veravalensis</name>
    <dbReference type="NCBI Taxonomy" id="1414648"/>
    <lineage>
        <taxon>Bacteria</taxon>
        <taxon>Bacillati</taxon>
        <taxon>Bacillota</taxon>
        <taxon>Bacilli</taxon>
        <taxon>Bacillales</taxon>
        <taxon>Bacillaceae</taxon>
        <taxon>Priestia</taxon>
    </lineage>
</organism>
<dbReference type="Gene3D" id="3.40.30.30">
    <property type="entry name" value="Hypothetical protein sa0798"/>
    <property type="match status" value="1"/>
</dbReference>
<proteinExistence type="predicted"/>
<evidence type="ECO:0000313" key="1">
    <source>
        <dbReference type="EMBL" id="KSU87618.1"/>
    </source>
</evidence>
<name>A0A0V8JKM8_9BACI</name>
<accession>A0A0V8JKM8</accession>
<dbReference type="GeneID" id="93684189"/>
<dbReference type="Proteomes" id="UP000053681">
    <property type="component" value="Unassembled WGS sequence"/>
</dbReference>
<dbReference type="EMBL" id="LNQP01000040">
    <property type="protein sequence ID" value="KSU87618.1"/>
    <property type="molecule type" value="Genomic_DNA"/>
</dbReference>
<dbReference type="SUPFAM" id="SSF52833">
    <property type="entry name" value="Thioredoxin-like"/>
    <property type="match status" value="1"/>
</dbReference>
<dbReference type="RefSeq" id="WP_025909411.1">
    <property type="nucleotide sequence ID" value="NZ_KQ758655.1"/>
</dbReference>
<dbReference type="AlphaFoldDB" id="A0A0V8JKM8"/>
<dbReference type="PIRSF" id="PIRSF010603">
    <property type="entry name" value="UCP010603"/>
    <property type="match status" value="1"/>
</dbReference>
<keyword evidence="2" id="KW-1185">Reference proteome</keyword>